<protein>
    <submittedName>
        <fullName evidence="2">Uncharacterized protein</fullName>
    </submittedName>
</protein>
<keyword evidence="1" id="KW-0472">Membrane</keyword>
<feature type="transmembrane region" description="Helical" evidence="1">
    <location>
        <begin position="352"/>
        <end position="375"/>
    </location>
</feature>
<organism evidence="2 3">
    <name type="scientific">Linum trigynum</name>
    <dbReference type="NCBI Taxonomy" id="586398"/>
    <lineage>
        <taxon>Eukaryota</taxon>
        <taxon>Viridiplantae</taxon>
        <taxon>Streptophyta</taxon>
        <taxon>Embryophyta</taxon>
        <taxon>Tracheophyta</taxon>
        <taxon>Spermatophyta</taxon>
        <taxon>Magnoliopsida</taxon>
        <taxon>eudicotyledons</taxon>
        <taxon>Gunneridae</taxon>
        <taxon>Pentapetalae</taxon>
        <taxon>rosids</taxon>
        <taxon>fabids</taxon>
        <taxon>Malpighiales</taxon>
        <taxon>Linaceae</taxon>
        <taxon>Linum</taxon>
    </lineage>
</organism>
<dbReference type="Proteomes" id="UP001497516">
    <property type="component" value="Chromosome 8"/>
</dbReference>
<evidence type="ECO:0000313" key="2">
    <source>
        <dbReference type="EMBL" id="CAL1404885.1"/>
    </source>
</evidence>
<gene>
    <name evidence="2" type="ORF">LTRI10_LOCUS44703</name>
</gene>
<keyword evidence="3" id="KW-1185">Reference proteome</keyword>
<dbReference type="EMBL" id="OZ034821">
    <property type="protein sequence ID" value="CAL1404885.1"/>
    <property type="molecule type" value="Genomic_DNA"/>
</dbReference>
<reference evidence="2 3" key="1">
    <citation type="submission" date="2024-04" db="EMBL/GenBank/DDBJ databases">
        <authorList>
            <person name="Fracassetti M."/>
        </authorList>
    </citation>
    <scope>NUCLEOTIDE SEQUENCE [LARGE SCALE GENOMIC DNA]</scope>
</reference>
<dbReference type="AlphaFoldDB" id="A0AAV2G5J0"/>
<proteinExistence type="predicted"/>
<evidence type="ECO:0000256" key="1">
    <source>
        <dbReference type="SAM" id="Phobius"/>
    </source>
</evidence>
<name>A0AAV2G5J0_9ROSI</name>
<keyword evidence="1" id="KW-1133">Transmembrane helix</keyword>
<keyword evidence="1" id="KW-0812">Transmembrane</keyword>
<accession>A0AAV2G5J0</accession>
<evidence type="ECO:0000313" key="3">
    <source>
        <dbReference type="Proteomes" id="UP001497516"/>
    </source>
</evidence>
<sequence>MVAIPVWAPLCPPKIYKSATRRQATIAAGEVGTSKMPPRRRRWDELCRDLLNSIYIKLLPPDRADFGCVCKSCHHIHASAVAAAPPPTTPVSGKRGHPIDVGSHVGEDVPGGFRELLSSPYLRVFYNWASGWWLVGYESIPDSIFGCFNPLLPWPFCYFRLPILRLRPLNRDPFPQPPIKAAFSAPPTGPDWTVLIVNSHRSFSTFRRGRLWWESYTYCREGEEGKRVCEGIGFRGGRFFLLFDTGDVLIFGACSKSRMLVAAGTPLLAGELRLRENLCVVAAAGDEESVAVSWERGGEGGGRSFRLVAVEKDVTPAMKELQLEEGSSRGGVLMATEQRGTIKRITYQNSNYMVTFLCILWVLLMIIYVVIITFVPGLNLA</sequence>